<name>A0A8T4GXS6_9EURY</name>
<reference evidence="3" key="1">
    <citation type="submission" date="2021-03" db="EMBL/GenBank/DDBJ databases">
        <title>Genomic Encyclopedia of Type Strains, Phase IV (KMG-IV): sequencing the most valuable type-strain genomes for metagenomic binning, comparative biology and taxonomic classification.</title>
        <authorList>
            <person name="Goeker M."/>
        </authorList>
    </citation>
    <scope>NUCLEOTIDE SEQUENCE</scope>
    <source>
        <strain evidence="3">DSM 26232</strain>
    </source>
</reference>
<dbReference type="SUPFAM" id="SSF53300">
    <property type="entry name" value="vWA-like"/>
    <property type="match status" value="1"/>
</dbReference>
<dbReference type="Pfam" id="PF00092">
    <property type="entry name" value="VWA"/>
    <property type="match status" value="1"/>
</dbReference>
<dbReference type="RefSeq" id="WP_209491499.1">
    <property type="nucleotide sequence ID" value="NZ_JAGGLC010000003.1"/>
</dbReference>
<dbReference type="PROSITE" id="PS50234">
    <property type="entry name" value="VWFA"/>
    <property type="match status" value="1"/>
</dbReference>
<feature type="domain" description="VWFA" evidence="2">
    <location>
        <begin position="202"/>
        <end position="395"/>
    </location>
</feature>
<dbReference type="OrthoDB" id="350639at2157"/>
<evidence type="ECO:0000313" key="3">
    <source>
        <dbReference type="EMBL" id="MBP1987230.1"/>
    </source>
</evidence>
<dbReference type="SMART" id="SM00327">
    <property type="entry name" value="VWA"/>
    <property type="match status" value="1"/>
</dbReference>
<dbReference type="AlphaFoldDB" id="A0A8T4GXS6"/>
<organism evidence="3 4">
    <name type="scientific">Halolamina salifodinae</name>
    <dbReference type="NCBI Taxonomy" id="1202767"/>
    <lineage>
        <taxon>Archaea</taxon>
        <taxon>Methanobacteriati</taxon>
        <taxon>Methanobacteriota</taxon>
        <taxon>Stenosarchaea group</taxon>
        <taxon>Halobacteria</taxon>
        <taxon>Halobacteriales</taxon>
        <taxon>Haloferacaceae</taxon>
    </lineage>
</organism>
<gene>
    <name evidence="3" type="ORF">J2753_001728</name>
</gene>
<sequence>MSEIGDVIAAVPEHYVDESDVSFTTESLNVSGALVDVLEPEENDGHRALVVDNGGTHYHLAARKRMAGDGLTEWVTAPVRTSASVELGELRSIDVEPPDDDQDIARVDDGEETPNDAQDLSAELSEVGGTHRGGKATSSLPDRQSARNHRADNYSGAAPAADVRDALRAGGTAAAVVREFKRLVSEEIRVTDRVGERLDVRNAIRLLAGDDTVIDDLWTRSETEDPADRVVGIALDMSGSMRSAEGPAKAAVGALSLAADAVDDDIVITAFPQGKRKSALITGPYETWRWKHLDATKPGGGTPMLPALRDVTRLMRPLGGRERVLFAITDGRPRRAEEIAELVEDLRTYGTAVVGFGFGSVNEKTLEEMFGTGGYRHVDVQDLPRALVGAYLDQLELDATLDQR</sequence>
<evidence type="ECO:0000259" key="2">
    <source>
        <dbReference type="PROSITE" id="PS50234"/>
    </source>
</evidence>
<evidence type="ECO:0000256" key="1">
    <source>
        <dbReference type="SAM" id="MobiDB-lite"/>
    </source>
</evidence>
<dbReference type="CDD" id="cd00198">
    <property type="entry name" value="vWFA"/>
    <property type="match status" value="1"/>
</dbReference>
<dbReference type="EMBL" id="JAGGLC010000003">
    <property type="protein sequence ID" value="MBP1987230.1"/>
    <property type="molecule type" value="Genomic_DNA"/>
</dbReference>
<feature type="region of interest" description="Disordered" evidence="1">
    <location>
        <begin position="94"/>
        <end position="157"/>
    </location>
</feature>
<protein>
    <submittedName>
        <fullName evidence="3">Mg-chelatase subunit ChlD</fullName>
    </submittedName>
</protein>
<dbReference type="Gene3D" id="3.40.50.410">
    <property type="entry name" value="von Willebrand factor, type A domain"/>
    <property type="match status" value="1"/>
</dbReference>
<comment type="caution">
    <text evidence="3">The sequence shown here is derived from an EMBL/GenBank/DDBJ whole genome shotgun (WGS) entry which is preliminary data.</text>
</comment>
<dbReference type="InterPro" id="IPR002035">
    <property type="entry name" value="VWF_A"/>
</dbReference>
<evidence type="ECO:0000313" key="4">
    <source>
        <dbReference type="Proteomes" id="UP000823736"/>
    </source>
</evidence>
<accession>A0A8T4GXS6</accession>
<dbReference type="Proteomes" id="UP000823736">
    <property type="component" value="Unassembled WGS sequence"/>
</dbReference>
<dbReference type="InterPro" id="IPR036465">
    <property type="entry name" value="vWFA_dom_sf"/>
</dbReference>
<proteinExistence type="predicted"/>
<keyword evidence="4" id="KW-1185">Reference proteome</keyword>